<keyword evidence="2" id="KW-1185">Reference proteome</keyword>
<dbReference type="RefSeq" id="WP_193001105.1">
    <property type="nucleotide sequence ID" value="NZ_CP040449.1"/>
</dbReference>
<name>A0A5J6WVU7_9GAMM</name>
<organism evidence="1 2">
    <name type="scientific">Aeromonas simiae</name>
    <dbReference type="NCBI Taxonomy" id="218936"/>
    <lineage>
        <taxon>Bacteria</taxon>
        <taxon>Pseudomonadati</taxon>
        <taxon>Pseudomonadota</taxon>
        <taxon>Gammaproteobacteria</taxon>
        <taxon>Aeromonadales</taxon>
        <taxon>Aeromonadaceae</taxon>
        <taxon>Aeromonas</taxon>
    </lineage>
</organism>
<gene>
    <name evidence="1" type="ORF">FE240_11600</name>
</gene>
<evidence type="ECO:0000313" key="1">
    <source>
        <dbReference type="EMBL" id="QFI55269.1"/>
    </source>
</evidence>
<dbReference type="AlphaFoldDB" id="A0A5J6WVU7"/>
<dbReference type="KEGG" id="asim:FE240_11600"/>
<dbReference type="Proteomes" id="UP000594034">
    <property type="component" value="Chromosome"/>
</dbReference>
<sequence length="299" mass="34536">MVDKLQQGKPSLIPLEYCTPVRAARLLDCELEDIYHWAYIGAIIFYADFTDSEFYYSKYEDSVIINDDIGNKFATEIIVDETIPKIYSYTDSRRTEFGLYGPDNFIYDASLNFPPQDESVNIQISISGFWEVNNFKISHTEVFGRRSPLHWDLRASYVEDGASHAKYINLLDIEICDMNSRLRVMHDDLKKIYEHMISGELMVKNNYINQTRASHFTTEKRHKPHGNAERFAANREVVLKAAIYAKAQWPEECSTAKGWAEIILDQEWTLFGEKGCPLEINTIERLLGSAMNKPYVDSP</sequence>
<dbReference type="EMBL" id="CP040449">
    <property type="protein sequence ID" value="QFI55269.1"/>
    <property type="molecule type" value="Genomic_DNA"/>
</dbReference>
<reference evidence="1 2" key="1">
    <citation type="submission" date="2019-05" db="EMBL/GenBank/DDBJ databases">
        <title>OXA-830, a novel chromosomally encoded expanded-spectrum class D beta-lactamase in Aeromonas simiae.</title>
        <authorList>
            <person name="Zhou W."/>
            <person name="Chen Q."/>
        </authorList>
    </citation>
    <scope>NUCLEOTIDE SEQUENCE [LARGE SCALE GENOMIC DNA]</scope>
    <source>
        <strain evidence="1 2">A6</strain>
    </source>
</reference>
<proteinExistence type="predicted"/>
<accession>A0A5J6WVU7</accession>
<protein>
    <submittedName>
        <fullName evidence="1">Uncharacterized protein</fullName>
    </submittedName>
</protein>
<evidence type="ECO:0000313" key="2">
    <source>
        <dbReference type="Proteomes" id="UP000594034"/>
    </source>
</evidence>